<organism evidence="1 2">
    <name type="scientific">Sedimenticola selenatireducens</name>
    <dbReference type="NCBI Taxonomy" id="191960"/>
    <lineage>
        <taxon>Bacteria</taxon>
        <taxon>Pseudomonadati</taxon>
        <taxon>Pseudomonadota</taxon>
        <taxon>Gammaproteobacteria</taxon>
        <taxon>Chromatiales</taxon>
        <taxon>Sedimenticolaceae</taxon>
        <taxon>Sedimenticola</taxon>
    </lineage>
</organism>
<dbReference type="EMBL" id="VMNH01000027">
    <property type="protein sequence ID" value="TVO70020.1"/>
    <property type="molecule type" value="Genomic_DNA"/>
</dbReference>
<name>A0A557RXV9_9GAMM</name>
<comment type="caution">
    <text evidence="1">The sequence shown here is derived from an EMBL/GenBank/DDBJ whole genome shotgun (WGS) entry which is preliminary data.</text>
</comment>
<proteinExistence type="predicted"/>
<protein>
    <submittedName>
        <fullName evidence="1">GYD domain-containing protein</fullName>
    </submittedName>
</protein>
<dbReference type="AlphaFoldDB" id="A0A557RXV9"/>
<evidence type="ECO:0000313" key="1">
    <source>
        <dbReference type="EMBL" id="TVO70020.1"/>
    </source>
</evidence>
<gene>
    <name evidence="1" type="ORF">FHP88_17005</name>
</gene>
<sequence>MSIFITQGNYTDQAIKGMIDKPEDRKAAVTGLMESVGAKLLQYYITTGEYDFMVIAEGDSVTDVMAGLMIAGSTGSVTNLKTVQAVTTQEAKSAMEKAKTARGGFHAAGTSK</sequence>
<dbReference type="OrthoDB" id="165683at2"/>
<dbReference type="RefSeq" id="WP_144360300.1">
    <property type="nucleotide sequence ID" value="NZ_VMNH01000027.1"/>
</dbReference>
<reference evidence="1 2" key="1">
    <citation type="submission" date="2019-07" db="EMBL/GenBank/DDBJ databases">
        <title>The pathways for chlorine oxyanion respiration interact through the shared metabolite chlorate.</title>
        <authorList>
            <person name="Barnum T.P."/>
            <person name="Cheng Y."/>
            <person name="Hill K.A."/>
            <person name="Lucas L.N."/>
            <person name="Carlson H.K."/>
            <person name="Coates J.D."/>
        </authorList>
    </citation>
    <scope>NUCLEOTIDE SEQUENCE [LARGE SCALE GENOMIC DNA]</scope>
    <source>
        <strain evidence="1 2">BK-1</strain>
    </source>
</reference>
<keyword evidence="2" id="KW-1185">Reference proteome</keyword>
<accession>A0A557RXV9</accession>
<dbReference type="Pfam" id="PF08734">
    <property type="entry name" value="GYD"/>
    <property type="match status" value="1"/>
</dbReference>
<evidence type="ECO:0000313" key="2">
    <source>
        <dbReference type="Proteomes" id="UP000316649"/>
    </source>
</evidence>
<dbReference type="Proteomes" id="UP000316649">
    <property type="component" value="Unassembled WGS sequence"/>
</dbReference>
<dbReference type="InterPro" id="IPR014845">
    <property type="entry name" value="GYD/TTHA1554"/>
</dbReference>